<gene>
    <name evidence="1" type="ORF">D5400_01805</name>
</gene>
<evidence type="ECO:0000313" key="1">
    <source>
        <dbReference type="EMBL" id="AZN70178.1"/>
    </source>
</evidence>
<dbReference type="AlphaFoldDB" id="A0A3S9AZN9"/>
<protein>
    <submittedName>
        <fullName evidence="1">Uncharacterized protein</fullName>
    </submittedName>
</protein>
<accession>A0A3S9AZN9</accession>
<keyword evidence="2" id="KW-1185">Reference proteome</keyword>
<dbReference type="Proteomes" id="UP000268192">
    <property type="component" value="Chromosome"/>
</dbReference>
<sequence length="69" mass="7751">MSNVRGLRLEDVVLHQIQTSPNRRLLAGMDSFRVPEGTPDAMVDLLRKMDAAEMANVQRSSNRDRHSGC</sequence>
<dbReference type="KEGG" id="abaw:D5400_01805"/>
<name>A0A3S9AZN9_9HYPH</name>
<proteinExistence type="predicted"/>
<reference evidence="1 2" key="1">
    <citation type="submission" date="2018-09" db="EMBL/GenBank/DDBJ databases">
        <title>Marinorhizobium profundi gen. nov., sp. nov., isolated from a deep-sea sediment sample from the New Britain Trench and proposal of Marinorhizobiaceae fam. nov. in the order Rhizobiales of the class Alphaproteobacteria.</title>
        <authorList>
            <person name="Cao J."/>
        </authorList>
    </citation>
    <scope>NUCLEOTIDE SEQUENCE [LARGE SCALE GENOMIC DNA]</scope>
    <source>
        <strain evidence="1 2">WS11</strain>
    </source>
</reference>
<dbReference type="OrthoDB" id="9854520at2"/>
<evidence type="ECO:0000313" key="2">
    <source>
        <dbReference type="Proteomes" id="UP000268192"/>
    </source>
</evidence>
<dbReference type="RefSeq" id="WP_126007097.1">
    <property type="nucleotide sequence ID" value="NZ_CP032509.1"/>
</dbReference>
<dbReference type="EMBL" id="CP032509">
    <property type="protein sequence ID" value="AZN70178.1"/>
    <property type="molecule type" value="Genomic_DNA"/>
</dbReference>
<organism evidence="1 2">
    <name type="scientific">Georhizobium profundi</name>
    <dbReference type="NCBI Taxonomy" id="2341112"/>
    <lineage>
        <taxon>Bacteria</taxon>
        <taxon>Pseudomonadati</taxon>
        <taxon>Pseudomonadota</taxon>
        <taxon>Alphaproteobacteria</taxon>
        <taxon>Hyphomicrobiales</taxon>
        <taxon>Rhizobiaceae</taxon>
        <taxon>Georhizobium</taxon>
    </lineage>
</organism>